<organism evidence="1 2">
    <name type="scientific">Leeuwenhoekiella polynyae</name>
    <dbReference type="NCBI Taxonomy" id="1550906"/>
    <lineage>
        <taxon>Bacteria</taxon>
        <taxon>Pseudomonadati</taxon>
        <taxon>Bacteroidota</taxon>
        <taxon>Flavobacteriia</taxon>
        <taxon>Flavobacteriales</taxon>
        <taxon>Flavobacteriaceae</taxon>
        <taxon>Leeuwenhoekiella</taxon>
    </lineage>
</organism>
<gene>
    <name evidence="1" type="ORF">DSM02_1867</name>
</gene>
<protein>
    <submittedName>
        <fullName evidence="1">Uncharacterized protein</fullName>
    </submittedName>
</protein>
<comment type="caution">
    <text evidence="1">The sequence shown here is derived from an EMBL/GenBank/DDBJ whole genome shotgun (WGS) entry which is preliminary data.</text>
</comment>
<name>A0A4Q0P7L5_9FLAO</name>
<dbReference type="OrthoDB" id="9811599at2"/>
<sequence length="598" mass="68406">MKNAISPHQFHIPVMGIAYTIDTPLKVAHFGINSSISIIEDHLIEKMRAYYYKLNNEPFKPISKKEPDFRAKRITDYLNLIGEEVKKKVEEMKTAAFSGTSEITKYFEMLPEVSDLKQKYLKFLQLTDPSEKENLETELRKEVTPGAIEVNIMTKIDSDQIDENKEVIENGSDALQALKGYAESNLENSTLVFSAGMNPRLFNYLSSFTTFHPDSNGKFNKAIAIKVSDYRSALIQGKYLAKRGIWVSEFRIESGLNCGGHAFATDGYLMGPIMEEFKQNKAELQSELSALYRSVITEEAETFELPEIKITVQGGIGTFEENNLLKDYFQADATGWGSPFLLCPEVTNVDEETLRKLQKSKEEDIVLSHSSPLGVRFNYLKGASGEEFRRKNILRNKPGSSCPEKLLESNTEFTEKPICTASHKYQKLKLKQIQHSDLSSTEKAKQADLLFQKECLCTGLCNSVAKNYNFSFVKKMDFVTVCPGPNLAYFSGNYSLKELTDHIYGRKNVLSGYRPHVFIKELQLYINYLKELVDSTDFSNKREAKKFTRFTQNLEEGIDYYKNLFFKKVIKERQFLTDLLVCENRILEINQQVEVLSY</sequence>
<dbReference type="AlphaFoldDB" id="A0A4Q0P7L5"/>
<dbReference type="Proteomes" id="UP000289859">
    <property type="component" value="Unassembled WGS sequence"/>
</dbReference>
<proteinExistence type="predicted"/>
<accession>A0A4Q0P7L5</accession>
<evidence type="ECO:0000313" key="1">
    <source>
        <dbReference type="EMBL" id="RXG22268.1"/>
    </source>
</evidence>
<reference evidence="1 2" key="1">
    <citation type="submission" date="2018-07" db="EMBL/GenBank/DDBJ databases">
        <title>Leeuwenhoekiella genomics.</title>
        <authorList>
            <person name="Tahon G."/>
            <person name="Willems A."/>
        </authorList>
    </citation>
    <scope>NUCLEOTIDE SEQUENCE [LARGE SCALE GENOMIC DNA]</scope>
    <source>
        <strain evidence="1 2">LMG 29608</strain>
    </source>
</reference>
<dbReference type="EMBL" id="QOVK01000006">
    <property type="protein sequence ID" value="RXG22268.1"/>
    <property type="molecule type" value="Genomic_DNA"/>
</dbReference>
<keyword evidence="2" id="KW-1185">Reference proteome</keyword>
<dbReference type="RefSeq" id="WP_128765336.1">
    <property type="nucleotide sequence ID" value="NZ_JBHUOO010000046.1"/>
</dbReference>
<evidence type="ECO:0000313" key="2">
    <source>
        <dbReference type="Proteomes" id="UP000289859"/>
    </source>
</evidence>